<dbReference type="FunFam" id="3.30.200.20:FF:000549">
    <property type="entry name" value="hydroxylysine kinase"/>
    <property type="match status" value="1"/>
</dbReference>
<dbReference type="PANTHER" id="PTHR21064">
    <property type="entry name" value="AMINOGLYCOSIDE PHOSPHOTRANSFERASE DOMAIN-CONTAINING PROTEIN-RELATED"/>
    <property type="match status" value="1"/>
</dbReference>
<evidence type="ECO:0000256" key="9">
    <source>
        <dbReference type="ARBA" id="ARBA00040505"/>
    </source>
</evidence>
<keyword evidence="13" id="KW-1185">Reference proteome</keyword>
<keyword evidence="4 12" id="KW-0808">Transferase</keyword>
<dbReference type="HOGENOM" id="CLU_042971_1_0_1"/>
<dbReference type="GO" id="GO:0005737">
    <property type="term" value="C:cytoplasm"/>
    <property type="evidence" value="ECO:0007669"/>
    <property type="project" value="UniProtKB-SubCell"/>
</dbReference>
<organism evidence="12 13">
    <name type="scientific">Drosophila ananassae</name>
    <name type="common">Fruit fly</name>
    <dbReference type="NCBI Taxonomy" id="7217"/>
    <lineage>
        <taxon>Eukaryota</taxon>
        <taxon>Metazoa</taxon>
        <taxon>Ecdysozoa</taxon>
        <taxon>Arthropoda</taxon>
        <taxon>Hexapoda</taxon>
        <taxon>Insecta</taxon>
        <taxon>Pterygota</taxon>
        <taxon>Neoptera</taxon>
        <taxon>Endopterygota</taxon>
        <taxon>Diptera</taxon>
        <taxon>Brachycera</taxon>
        <taxon>Muscomorpha</taxon>
        <taxon>Ephydroidea</taxon>
        <taxon>Drosophilidae</taxon>
        <taxon>Drosophila</taxon>
        <taxon>Sophophora</taxon>
    </lineage>
</organism>
<dbReference type="OrthoDB" id="9973935at2759"/>
<name>B3MM40_DROAN</name>
<dbReference type="Gene3D" id="3.30.200.20">
    <property type="entry name" value="Phosphorylase Kinase, domain 1"/>
    <property type="match status" value="1"/>
</dbReference>
<evidence type="ECO:0000259" key="11">
    <source>
        <dbReference type="Pfam" id="PF01636"/>
    </source>
</evidence>
<proteinExistence type="inferred from homology"/>
<dbReference type="InterPro" id="IPR011009">
    <property type="entry name" value="Kinase-like_dom_sf"/>
</dbReference>
<evidence type="ECO:0000256" key="8">
    <source>
        <dbReference type="ARBA" id="ARBA00038873"/>
    </source>
</evidence>
<comment type="catalytic activity">
    <reaction evidence="6">
        <text>(5R)-5-hydroxy-L-lysine + GTP = (5R)-5-phosphooxy-L-lysine + GDP + H(+)</text>
        <dbReference type="Rhea" id="RHEA:19049"/>
        <dbReference type="ChEBI" id="CHEBI:15378"/>
        <dbReference type="ChEBI" id="CHEBI:37565"/>
        <dbReference type="ChEBI" id="CHEBI:57882"/>
        <dbReference type="ChEBI" id="CHEBI:58189"/>
        <dbReference type="ChEBI" id="CHEBI:58357"/>
        <dbReference type="EC" id="2.7.1.81"/>
    </reaction>
</comment>
<dbReference type="OMA" id="AAHSCQL"/>
<feature type="domain" description="Aminoglycoside phosphotransferase" evidence="11">
    <location>
        <begin position="116"/>
        <end position="321"/>
    </location>
</feature>
<dbReference type="InterPro" id="IPR050249">
    <property type="entry name" value="Pseudomonas-type_ThrB"/>
</dbReference>
<dbReference type="GeneID" id="6497879"/>
<evidence type="ECO:0000256" key="3">
    <source>
        <dbReference type="ARBA" id="ARBA00022490"/>
    </source>
</evidence>
<evidence type="ECO:0000256" key="2">
    <source>
        <dbReference type="ARBA" id="ARBA00006219"/>
    </source>
</evidence>
<dbReference type="PANTHER" id="PTHR21064:SF1">
    <property type="entry name" value="HYDROXYLYSINE KINASE"/>
    <property type="match status" value="1"/>
</dbReference>
<reference evidence="12" key="2">
    <citation type="journal article" date="2008" name="Bioinformatics">
        <title>Assembly reconciliation.</title>
        <authorList>
            <person name="Zimin A.V."/>
            <person name="Smith D.R."/>
            <person name="Sutton G."/>
            <person name="Yorke J.A."/>
        </authorList>
    </citation>
    <scope>NUCLEOTIDE SEQUENCE</scope>
    <source>
        <strain evidence="12">TSC#14024-0371.13</strain>
    </source>
</reference>
<keyword evidence="5" id="KW-0418">Kinase</keyword>
<dbReference type="KEGG" id="dan:6497879"/>
<feature type="compositionally biased region" description="Polar residues" evidence="10">
    <location>
        <begin position="32"/>
        <end position="42"/>
    </location>
</feature>
<sequence length="418" mass="47619">MEQWNNVELTNMSKKSYTLNHTYDGAEKLNKENSQASSNGNDPTPEPQPDTGDSDLLQPGSDVRPKVEADDVESLLRRLYGITISEVKEIIAYDDRNFFVKEDSNVKNPLIVTHCQNGYVLKILNSLDSKKESFVDAQNQLLLYLGKHSVKCPRPIPNASGKYYSVERLNGNSNVVRLLEFIPAEVFHQVPATKHLLFRSGEYLARLDRALKNFTHEAYETHKTLWMLQSVPELRQFLYVVKDQERRLICEEVIDYFESKILSLLPTLEHQIIHGDYNEQNILVEKAPNQNDYHIKGVIDFGDTSKSPLLFEVGIALTYMVLQANDLATGGVFLAGYNSINPISNSDLGHLKYCVAARLVQSLVMGLYTHTLHPTNDYLLVTQEQGWTLLQTLWRDSLKEVDELWATTGHQYLTQSNK</sequence>
<dbReference type="SUPFAM" id="SSF56112">
    <property type="entry name" value="Protein kinase-like (PK-like)"/>
    <property type="match status" value="1"/>
</dbReference>
<dbReference type="FunFam" id="3.90.1200.10:FF:000007">
    <property type="entry name" value="hydroxylysine kinase isoform X1"/>
    <property type="match status" value="1"/>
</dbReference>
<dbReference type="EMBL" id="CH902620">
    <property type="protein sequence ID" value="EDV30855.1"/>
    <property type="molecule type" value="Genomic_DNA"/>
</dbReference>
<evidence type="ECO:0000313" key="13">
    <source>
        <dbReference type="Proteomes" id="UP000007801"/>
    </source>
</evidence>
<evidence type="ECO:0000256" key="7">
    <source>
        <dbReference type="ARBA" id="ARBA00037368"/>
    </source>
</evidence>
<comment type="subcellular location">
    <subcellularLocation>
        <location evidence="1">Cytoplasm</location>
    </subcellularLocation>
</comment>
<dbReference type="Proteomes" id="UP000007801">
    <property type="component" value="Unassembled WGS sequence"/>
</dbReference>
<evidence type="ECO:0000256" key="10">
    <source>
        <dbReference type="SAM" id="MobiDB-lite"/>
    </source>
</evidence>
<dbReference type="Pfam" id="PF01636">
    <property type="entry name" value="APH"/>
    <property type="match status" value="1"/>
</dbReference>
<evidence type="ECO:0000256" key="1">
    <source>
        <dbReference type="ARBA" id="ARBA00004496"/>
    </source>
</evidence>
<dbReference type="AlphaFoldDB" id="B3MM40"/>
<keyword evidence="3" id="KW-0963">Cytoplasm</keyword>
<protein>
    <recommendedName>
        <fullName evidence="9">Hydroxylysine kinase</fullName>
        <ecNumber evidence="8">2.7.1.81</ecNumber>
    </recommendedName>
</protein>
<dbReference type="EMBL" id="CH902620">
    <property type="protein sequence ID" value="KPU73085.1"/>
    <property type="molecule type" value="Genomic_DNA"/>
</dbReference>
<dbReference type="InterPro" id="IPR002575">
    <property type="entry name" value="Aminoglycoside_PTrfase"/>
</dbReference>
<dbReference type="SMR" id="B3MM40"/>
<comment type="similarity">
    <text evidence="2">Belongs to the aminoglycoside phosphotransferase family.</text>
</comment>
<comment type="function">
    <text evidence="7">Catalyzes the GTP-dependent phosphorylation of 5-hydroxy-L-lysine.</text>
</comment>
<dbReference type="EC" id="2.7.1.81" evidence="8"/>
<dbReference type="EMBL" id="CH902620">
    <property type="protein sequence ID" value="KPU73084.1"/>
    <property type="molecule type" value="Genomic_DNA"/>
</dbReference>
<feature type="region of interest" description="Disordered" evidence="10">
    <location>
        <begin position="1"/>
        <end position="68"/>
    </location>
</feature>
<dbReference type="GO" id="GO:0047992">
    <property type="term" value="F:hydroxylysine kinase activity"/>
    <property type="evidence" value="ECO:0007669"/>
    <property type="project" value="UniProtKB-EC"/>
</dbReference>
<accession>B3MM40</accession>
<dbReference type="FunCoup" id="B3MM40">
    <property type="interactions" value="172"/>
</dbReference>
<dbReference type="eggNOG" id="ENOG502QT7T">
    <property type="taxonomic scope" value="Eukaryota"/>
</dbReference>
<evidence type="ECO:0000256" key="4">
    <source>
        <dbReference type="ARBA" id="ARBA00022679"/>
    </source>
</evidence>
<dbReference type="STRING" id="7217.B3MM40"/>
<evidence type="ECO:0000256" key="5">
    <source>
        <dbReference type="ARBA" id="ARBA00022777"/>
    </source>
</evidence>
<reference evidence="12" key="3">
    <citation type="submission" date="2015-10" db="EMBL/GenBank/DDBJ databases">
        <authorList>
            <consortium name="FlyBase"/>
        </authorList>
    </citation>
    <scope>NUCLEOTIDE SEQUENCE</scope>
    <source>
        <strain evidence="12">TSC#14024-0371.13</strain>
    </source>
</reference>
<feature type="compositionally biased region" description="Polar residues" evidence="10">
    <location>
        <begin position="1"/>
        <end position="21"/>
    </location>
</feature>
<reference evidence="12 13" key="1">
    <citation type="journal article" date="2007" name="Nature">
        <title>Evolution of genes and genomes on the Drosophila phylogeny.</title>
        <authorList>
            <consortium name="Drosophila 12 Genomes Consortium"/>
            <person name="Clark A.G."/>
            <person name="Eisen M.B."/>
            <person name="Smith D.R."/>
            <person name="Bergman C.M."/>
            <person name="Oliver B."/>
            <person name="Markow T.A."/>
            <person name="Kaufman T.C."/>
            <person name="Kellis M."/>
            <person name="Gelbart W."/>
            <person name="Iyer V.N."/>
            <person name="Pollard D.A."/>
            <person name="Sackton T.B."/>
            <person name="Larracuente A.M."/>
            <person name="Singh N.D."/>
            <person name="Abad J.P."/>
            <person name="Abt D.N."/>
            <person name="Adryan B."/>
            <person name="Aguade M."/>
            <person name="Akashi H."/>
            <person name="Anderson W.W."/>
            <person name="Aquadro C.F."/>
            <person name="Ardell D.H."/>
            <person name="Arguello R."/>
            <person name="Artieri C.G."/>
            <person name="Barbash D.A."/>
            <person name="Barker D."/>
            <person name="Barsanti P."/>
            <person name="Batterham P."/>
            <person name="Batzoglou S."/>
            <person name="Begun D."/>
            <person name="Bhutkar A."/>
            <person name="Blanco E."/>
            <person name="Bosak S.A."/>
            <person name="Bradley R.K."/>
            <person name="Brand A.D."/>
            <person name="Brent M.R."/>
            <person name="Brooks A.N."/>
            <person name="Brown R.H."/>
            <person name="Butlin R.K."/>
            <person name="Caggese C."/>
            <person name="Calvi B.R."/>
            <person name="Bernardo de Carvalho A."/>
            <person name="Caspi A."/>
            <person name="Castrezana S."/>
            <person name="Celniker S.E."/>
            <person name="Chang J.L."/>
            <person name="Chapple C."/>
            <person name="Chatterji S."/>
            <person name="Chinwalla A."/>
            <person name="Civetta A."/>
            <person name="Clifton S.W."/>
            <person name="Comeron J.M."/>
            <person name="Costello J.C."/>
            <person name="Coyne J.A."/>
            <person name="Daub J."/>
            <person name="David R.G."/>
            <person name="Delcher A.L."/>
            <person name="Delehaunty K."/>
            <person name="Do C.B."/>
            <person name="Ebling H."/>
            <person name="Edwards K."/>
            <person name="Eickbush T."/>
            <person name="Evans J.D."/>
            <person name="Filipski A."/>
            <person name="Findeiss S."/>
            <person name="Freyhult E."/>
            <person name="Fulton L."/>
            <person name="Fulton R."/>
            <person name="Garcia A.C."/>
            <person name="Gardiner A."/>
            <person name="Garfield D.A."/>
            <person name="Garvin B.E."/>
            <person name="Gibson G."/>
            <person name="Gilbert D."/>
            <person name="Gnerre S."/>
            <person name="Godfrey J."/>
            <person name="Good R."/>
            <person name="Gotea V."/>
            <person name="Gravely B."/>
            <person name="Greenberg A.J."/>
            <person name="Griffiths-Jones S."/>
            <person name="Gross S."/>
            <person name="Guigo R."/>
            <person name="Gustafson E.A."/>
            <person name="Haerty W."/>
            <person name="Hahn M.W."/>
            <person name="Halligan D.L."/>
            <person name="Halpern A.L."/>
            <person name="Halter G.M."/>
            <person name="Han M.V."/>
            <person name="Heger A."/>
            <person name="Hillier L."/>
            <person name="Hinrichs A.S."/>
            <person name="Holmes I."/>
            <person name="Hoskins R.A."/>
            <person name="Hubisz M.J."/>
            <person name="Hultmark D."/>
            <person name="Huntley M.A."/>
            <person name="Jaffe D.B."/>
            <person name="Jagadeeshan S."/>
            <person name="Jeck W.R."/>
            <person name="Johnson J."/>
            <person name="Jones C.D."/>
            <person name="Jordan W.C."/>
            <person name="Karpen G.H."/>
            <person name="Kataoka E."/>
            <person name="Keightley P.D."/>
            <person name="Kheradpour P."/>
            <person name="Kirkness E.F."/>
            <person name="Koerich L.B."/>
            <person name="Kristiansen K."/>
            <person name="Kudrna D."/>
            <person name="Kulathinal R.J."/>
            <person name="Kumar S."/>
            <person name="Kwok R."/>
            <person name="Lander E."/>
            <person name="Langley C.H."/>
            <person name="Lapoint R."/>
            <person name="Lazzaro B.P."/>
            <person name="Lee S.J."/>
            <person name="Levesque L."/>
            <person name="Li R."/>
            <person name="Lin C.F."/>
            <person name="Lin M.F."/>
            <person name="Lindblad-Toh K."/>
            <person name="Llopart A."/>
            <person name="Long M."/>
            <person name="Low L."/>
            <person name="Lozovsky E."/>
            <person name="Lu J."/>
            <person name="Luo M."/>
            <person name="Machado C.A."/>
            <person name="Makalowski W."/>
            <person name="Marzo M."/>
            <person name="Matsuda M."/>
            <person name="Matzkin L."/>
            <person name="McAllister B."/>
            <person name="McBride C.S."/>
            <person name="McKernan B."/>
            <person name="McKernan K."/>
            <person name="Mendez-Lago M."/>
            <person name="Minx P."/>
            <person name="Mollenhauer M.U."/>
            <person name="Montooth K."/>
            <person name="Mount S.M."/>
            <person name="Mu X."/>
            <person name="Myers E."/>
            <person name="Negre B."/>
            <person name="Newfeld S."/>
            <person name="Nielsen R."/>
            <person name="Noor M.A."/>
            <person name="O'Grady P."/>
            <person name="Pachter L."/>
            <person name="Papaceit M."/>
            <person name="Parisi M.J."/>
            <person name="Parisi M."/>
            <person name="Parts L."/>
            <person name="Pedersen J.S."/>
            <person name="Pesole G."/>
            <person name="Phillippy A.M."/>
            <person name="Ponting C.P."/>
            <person name="Pop M."/>
            <person name="Porcelli D."/>
            <person name="Powell J.R."/>
            <person name="Prohaska S."/>
            <person name="Pruitt K."/>
            <person name="Puig M."/>
            <person name="Quesneville H."/>
            <person name="Ram K.R."/>
            <person name="Rand D."/>
            <person name="Rasmussen M.D."/>
            <person name="Reed L.K."/>
            <person name="Reenan R."/>
            <person name="Reily A."/>
            <person name="Remington K.A."/>
            <person name="Rieger T.T."/>
            <person name="Ritchie M.G."/>
            <person name="Robin C."/>
            <person name="Rogers Y.H."/>
            <person name="Rohde C."/>
            <person name="Rozas J."/>
            <person name="Rubenfield M.J."/>
            <person name="Ruiz A."/>
            <person name="Russo S."/>
            <person name="Salzberg S.L."/>
            <person name="Sanchez-Gracia A."/>
            <person name="Saranga D.J."/>
            <person name="Sato H."/>
            <person name="Schaeffer S.W."/>
            <person name="Schatz M.C."/>
            <person name="Schlenke T."/>
            <person name="Schwartz R."/>
            <person name="Segarra C."/>
            <person name="Singh R.S."/>
            <person name="Sirot L."/>
            <person name="Sirota M."/>
            <person name="Sisneros N.B."/>
            <person name="Smith C.D."/>
            <person name="Smith T.F."/>
            <person name="Spieth J."/>
            <person name="Stage D.E."/>
            <person name="Stark A."/>
            <person name="Stephan W."/>
            <person name="Strausberg R.L."/>
            <person name="Strempel S."/>
            <person name="Sturgill D."/>
            <person name="Sutton G."/>
            <person name="Sutton G.G."/>
            <person name="Tao W."/>
            <person name="Teichmann S."/>
            <person name="Tobari Y.N."/>
            <person name="Tomimura Y."/>
            <person name="Tsolas J.M."/>
            <person name="Valente V.L."/>
            <person name="Venter E."/>
            <person name="Venter J.C."/>
            <person name="Vicario S."/>
            <person name="Vieira F.G."/>
            <person name="Vilella A.J."/>
            <person name="Villasante A."/>
            <person name="Walenz B."/>
            <person name="Wang J."/>
            <person name="Wasserman M."/>
            <person name="Watts T."/>
            <person name="Wilson D."/>
            <person name="Wilson R.K."/>
            <person name="Wing R.A."/>
            <person name="Wolfner M.F."/>
            <person name="Wong A."/>
            <person name="Wong G.K."/>
            <person name="Wu C.I."/>
            <person name="Wu G."/>
            <person name="Yamamoto D."/>
            <person name="Yang H.P."/>
            <person name="Yang S.P."/>
            <person name="Yorke J.A."/>
            <person name="Yoshida K."/>
            <person name="Zdobnov E."/>
            <person name="Zhang P."/>
            <person name="Zhang Y."/>
            <person name="Zimin A.V."/>
            <person name="Baldwin J."/>
            <person name="Abdouelleil A."/>
            <person name="Abdulkadir J."/>
            <person name="Abebe A."/>
            <person name="Abera B."/>
            <person name="Abreu J."/>
            <person name="Acer S.C."/>
            <person name="Aftuck L."/>
            <person name="Alexander A."/>
            <person name="An P."/>
            <person name="Anderson E."/>
            <person name="Anderson S."/>
            <person name="Arachi H."/>
            <person name="Azer M."/>
            <person name="Bachantsang P."/>
            <person name="Barry A."/>
            <person name="Bayul T."/>
            <person name="Berlin A."/>
            <person name="Bessette D."/>
            <person name="Bloom T."/>
            <person name="Blye J."/>
            <person name="Boguslavskiy L."/>
            <person name="Bonnet C."/>
            <person name="Boukhgalter B."/>
            <person name="Bourzgui I."/>
            <person name="Brown A."/>
            <person name="Cahill P."/>
            <person name="Channer S."/>
            <person name="Cheshatsang Y."/>
            <person name="Chuda L."/>
            <person name="Citroen M."/>
            <person name="Collymore A."/>
            <person name="Cooke P."/>
            <person name="Costello M."/>
            <person name="D'Aco K."/>
            <person name="Daza R."/>
            <person name="De Haan G."/>
            <person name="DeGray S."/>
            <person name="DeMaso C."/>
            <person name="Dhargay N."/>
            <person name="Dooley K."/>
            <person name="Dooley E."/>
            <person name="Doricent M."/>
            <person name="Dorje P."/>
            <person name="Dorjee K."/>
            <person name="Dupes A."/>
            <person name="Elong R."/>
            <person name="Falk J."/>
            <person name="Farina A."/>
            <person name="Faro S."/>
            <person name="Ferguson D."/>
            <person name="Fisher S."/>
            <person name="Foley C.D."/>
            <person name="Franke A."/>
            <person name="Friedrich D."/>
            <person name="Gadbois L."/>
            <person name="Gearin G."/>
            <person name="Gearin C.R."/>
            <person name="Giannoukos G."/>
            <person name="Goode T."/>
            <person name="Graham J."/>
            <person name="Grandbois E."/>
            <person name="Grewal S."/>
            <person name="Gyaltsen K."/>
            <person name="Hafez N."/>
            <person name="Hagos B."/>
            <person name="Hall J."/>
            <person name="Henson C."/>
            <person name="Hollinger A."/>
            <person name="Honan T."/>
            <person name="Huard M.D."/>
            <person name="Hughes L."/>
            <person name="Hurhula B."/>
            <person name="Husby M.E."/>
            <person name="Kamat A."/>
            <person name="Kanga B."/>
            <person name="Kashin S."/>
            <person name="Khazanovich D."/>
            <person name="Kisner P."/>
            <person name="Lance K."/>
            <person name="Lara M."/>
            <person name="Lee W."/>
            <person name="Lennon N."/>
            <person name="Letendre F."/>
            <person name="LeVine R."/>
            <person name="Lipovsky A."/>
            <person name="Liu X."/>
            <person name="Liu J."/>
            <person name="Liu S."/>
            <person name="Lokyitsang T."/>
            <person name="Lokyitsang Y."/>
            <person name="Lubonja R."/>
            <person name="Lui A."/>
            <person name="MacDonald P."/>
            <person name="Magnisalis V."/>
            <person name="Maru K."/>
            <person name="Matthews C."/>
            <person name="McCusker W."/>
            <person name="McDonough S."/>
            <person name="Mehta T."/>
            <person name="Meldrim J."/>
            <person name="Meneus L."/>
            <person name="Mihai O."/>
            <person name="Mihalev A."/>
            <person name="Mihova T."/>
            <person name="Mittelman R."/>
            <person name="Mlenga V."/>
            <person name="Montmayeur A."/>
            <person name="Mulrain L."/>
            <person name="Navidi A."/>
            <person name="Naylor J."/>
            <person name="Negash T."/>
            <person name="Nguyen T."/>
            <person name="Nguyen N."/>
            <person name="Nicol R."/>
            <person name="Norbu C."/>
            <person name="Norbu N."/>
            <person name="Novod N."/>
            <person name="O'Neill B."/>
            <person name="Osman S."/>
            <person name="Markiewicz E."/>
            <person name="Oyono O.L."/>
            <person name="Patti C."/>
            <person name="Phunkhang P."/>
            <person name="Pierre F."/>
            <person name="Priest M."/>
            <person name="Raghuraman S."/>
            <person name="Rege F."/>
            <person name="Reyes R."/>
            <person name="Rise C."/>
            <person name="Rogov P."/>
            <person name="Ross K."/>
            <person name="Ryan E."/>
            <person name="Settipalli S."/>
            <person name="Shea T."/>
            <person name="Sherpa N."/>
            <person name="Shi L."/>
            <person name="Shih D."/>
            <person name="Sparrow T."/>
            <person name="Spaulding J."/>
            <person name="Stalker J."/>
            <person name="Stange-Thomann N."/>
            <person name="Stavropoulos S."/>
            <person name="Stone C."/>
            <person name="Strader C."/>
            <person name="Tesfaye S."/>
            <person name="Thomson T."/>
            <person name="Thoulutsang Y."/>
            <person name="Thoulutsang D."/>
            <person name="Topham K."/>
            <person name="Topping I."/>
            <person name="Tsamla T."/>
            <person name="Vassiliev H."/>
            <person name="Vo A."/>
            <person name="Wangchuk T."/>
            <person name="Wangdi T."/>
            <person name="Weiand M."/>
            <person name="Wilkinson J."/>
            <person name="Wilson A."/>
            <person name="Yadav S."/>
            <person name="Young G."/>
            <person name="Yu Q."/>
            <person name="Zembek L."/>
            <person name="Zhong D."/>
            <person name="Zimmer A."/>
            <person name="Zwirko Z."/>
            <person name="Jaffe D.B."/>
            <person name="Alvarez P."/>
            <person name="Brockman W."/>
            <person name="Butler J."/>
            <person name="Chin C."/>
            <person name="Gnerre S."/>
            <person name="Grabherr M."/>
            <person name="Kleber M."/>
            <person name="Mauceli E."/>
            <person name="MacCallum I."/>
        </authorList>
    </citation>
    <scope>NUCLEOTIDE SEQUENCE [LARGE SCALE GENOMIC DNA]</scope>
    <source>
        <strain evidence="12">TSC#14024-0371.13</strain>
        <strain evidence="13">Tucson 14024-0371.13</strain>
    </source>
</reference>
<evidence type="ECO:0000313" key="12">
    <source>
        <dbReference type="EMBL" id="EDV30855.1"/>
    </source>
</evidence>
<evidence type="ECO:0000256" key="6">
    <source>
        <dbReference type="ARBA" id="ARBA00036820"/>
    </source>
</evidence>
<dbReference type="Gene3D" id="3.90.1200.10">
    <property type="match status" value="1"/>
</dbReference>
<gene>
    <name evidence="12" type="primary">Dana\GF15065</name>
    <name evidence="12" type="synonym">dana_GLEANR_15831</name>
    <name evidence="12" type="ORF">GF15065</name>
</gene>